<sequence length="211" mass="23191">MPAVRSTSTKSELSASGSKNALPLVARHNGNSVTVPRHGDFKQSILFIRKNIKDLESIGDDEITVFAKIPTFGDEKIKIAPETWSDVVGEIRELLVWVEIRDTEIDSRKELAALFRGGPIDPADPDVYVEVTHDYGSGSSSITRSYKTSTKVGTIMQESGGSRRAYGVAKYKGRLINGDQTLQELGFQDLDVLEALHSRTRSKPKGRASNK</sequence>
<proteinExistence type="predicted"/>
<gene>
    <name evidence="1" type="ORF">SCHPADRAFT_905938</name>
</gene>
<evidence type="ECO:0008006" key="3">
    <source>
        <dbReference type="Google" id="ProtNLM"/>
    </source>
</evidence>
<name>A0A0H2RIP9_9AGAM</name>
<dbReference type="EMBL" id="KQ085998">
    <property type="protein sequence ID" value="KLO11512.1"/>
    <property type="molecule type" value="Genomic_DNA"/>
</dbReference>
<organism evidence="1 2">
    <name type="scientific">Schizopora paradoxa</name>
    <dbReference type="NCBI Taxonomy" id="27342"/>
    <lineage>
        <taxon>Eukaryota</taxon>
        <taxon>Fungi</taxon>
        <taxon>Dikarya</taxon>
        <taxon>Basidiomycota</taxon>
        <taxon>Agaricomycotina</taxon>
        <taxon>Agaricomycetes</taxon>
        <taxon>Hymenochaetales</taxon>
        <taxon>Schizoporaceae</taxon>
        <taxon>Schizopora</taxon>
    </lineage>
</organism>
<reference evidence="1 2" key="1">
    <citation type="submission" date="2015-04" db="EMBL/GenBank/DDBJ databases">
        <title>Complete genome sequence of Schizopora paradoxa KUC8140, a cosmopolitan wood degrader in East Asia.</title>
        <authorList>
            <consortium name="DOE Joint Genome Institute"/>
            <person name="Min B."/>
            <person name="Park H."/>
            <person name="Jang Y."/>
            <person name="Kim J.-J."/>
            <person name="Kim K.H."/>
            <person name="Pangilinan J."/>
            <person name="Lipzen A."/>
            <person name="Riley R."/>
            <person name="Grigoriev I.V."/>
            <person name="Spatafora J.W."/>
            <person name="Choi I.-G."/>
        </authorList>
    </citation>
    <scope>NUCLEOTIDE SEQUENCE [LARGE SCALE GENOMIC DNA]</scope>
    <source>
        <strain evidence="1 2">KUC8140</strain>
    </source>
</reference>
<dbReference type="InParanoid" id="A0A0H2RIP9"/>
<evidence type="ECO:0000313" key="1">
    <source>
        <dbReference type="EMBL" id="KLO11512.1"/>
    </source>
</evidence>
<dbReference type="AlphaFoldDB" id="A0A0H2RIP9"/>
<evidence type="ECO:0000313" key="2">
    <source>
        <dbReference type="Proteomes" id="UP000053477"/>
    </source>
</evidence>
<accession>A0A0H2RIP9</accession>
<protein>
    <recommendedName>
        <fullName evidence="3">Ubiquitin-like domain-containing protein</fullName>
    </recommendedName>
</protein>
<dbReference type="Proteomes" id="UP000053477">
    <property type="component" value="Unassembled WGS sequence"/>
</dbReference>
<keyword evidence="2" id="KW-1185">Reference proteome</keyword>